<dbReference type="PANTHER" id="PTHR13282">
    <property type="entry name" value="PROTEIN FAM32A"/>
    <property type="match status" value="1"/>
</dbReference>
<comment type="caution">
    <text evidence="2">The sequence shown here is derived from an EMBL/GenBank/DDBJ whole genome shotgun (WGS) entry which is preliminary data.</text>
</comment>
<keyword evidence="3" id="KW-1185">Reference proteome</keyword>
<feature type="region of interest" description="Disordered" evidence="1">
    <location>
        <begin position="1"/>
        <end position="50"/>
    </location>
</feature>
<dbReference type="GeneID" id="68099374"/>
<reference evidence="2 3" key="1">
    <citation type="journal article" date="2018" name="BMC Genomics">
        <title>The genome of Naegleria lovaniensis, the basis for a comparative approach to unravel pathogenicity factors of the human pathogenic amoeba N. fowleri.</title>
        <authorList>
            <person name="Liechti N."/>
            <person name="Schurch N."/>
            <person name="Bruggmann R."/>
            <person name="Wittwer M."/>
        </authorList>
    </citation>
    <scope>NUCLEOTIDE SEQUENCE [LARGE SCALE GENOMIC DNA]</scope>
    <source>
        <strain evidence="2 3">ATCC 30569</strain>
    </source>
</reference>
<dbReference type="AlphaFoldDB" id="A0AA88GZD6"/>
<dbReference type="GO" id="GO:0005730">
    <property type="term" value="C:nucleolus"/>
    <property type="evidence" value="ECO:0007669"/>
    <property type="project" value="TreeGrafter"/>
</dbReference>
<dbReference type="EMBL" id="PYSW02000002">
    <property type="protein sequence ID" value="KAG2393389.1"/>
    <property type="molecule type" value="Genomic_DNA"/>
</dbReference>
<sequence length="141" mass="16338">MVKSSTTDSSSSRPNERSREDNSNRHHQQTTSSSDMEEKLQIKPTSSDSYNNVVRGALKLKGRISKPTKTQSFSKQQALKEELGKRVEIEKTDAEARFEQKMMETKKKLIKEKAEKSYREKINEFNEKISKLSEYHDIPKV</sequence>
<evidence type="ECO:0000313" key="3">
    <source>
        <dbReference type="Proteomes" id="UP000816034"/>
    </source>
</evidence>
<dbReference type="InterPro" id="IPR013865">
    <property type="entry name" value="FAM32A"/>
</dbReference>
<feature type="compositionally biased region" description="Basic and acidic residues" evidence="1">
    <location>
        <begin position="14"/>
        <end position="24"/>
    </location>
</feature>
<name>A0AA88GZD6_NAELO</name>
<dbReference type="Proteomes" id="UP000816034">
    <property type="component" value="Unassembled WGS sequence"/>
</dbReference>
<organism evidence="2 3">
    <name type="scientific">Naegleria lovaniensis</name>
    <name type="common">Amoeba</name>
    <dbReference type="NCBI Taxonomy" id="51637"/>
    <lineage>
        <taxon>Eukaryota</taxon>
        <taxon>Discoba</taxon>
        <taxon>Heterolobosea</taxon>
        <taxon>Tetramitia</taxon>
        <taxon>Eutetramitia</taxon>
        <taxon>Vahlkampfiidae</taxon>
        <taxon>Naegleria</taxon>
    </lineage>
</organism>
<proteinExistence type="predicted"/>
<evidence type="ECO:0000256" key="1">
    <source>
        <dbReference type="SAM" id="MobiDB-lite"/>
    </source>
</evidence>
<accession>A0AA88GZD6</accession>
<feature type="compositionally biased region" description="Low complexity" evidence="1">
    <location>
        <begin position="1"/>
        <end position="13"/>
    </location>
</feature>
<evidence type="ECO:0000313" key="2">
    <source>
        <dbReference type="EMBL" id="KAG2393389.1"/>
    </source>
</evidence>
<dbReference type="RefSeq" id="XP_044555283.1">
    <property type="nucleotide sequence ID" value="XM_044696834.1"/>
</dbReference>
<dbReference type="PANTHER" id="PTHR13282:SF6">
    <property type="entry name" value="PROTEIN FAM32A"/>
    <property type="match status" value="1"/>
</dbReference>
<gene>
    <name evidence="2" type="ORF">C9374_006920</name>
</gene>
<protein>
    <submittedName>
        <fullName evidence="2">Uncharacterized protein</fullName>
    </submittedName>
</protein>